<gene>
    <name evidence="2" type="ORF">EYF80_030830</name>
</gene>
<reference evidence="2 3" key="1">
    <citation type="submission" date="2019-03" db="EMBL/GenBank/DDBJ databases">
        <title>First draft genome of Liparis tanakae, snailfish: a comprehensive survey of snailfish specific genes.</title>
        <authorList>
            <person name="Kim W."/>
            <person name="Song I."/>
            <person name="Jeong J.-H."/>
            <person name="Kim D."/>
            <person name="Kim S."/>
            <person name="Ryu S."/>
            <person name="Song J.Y."/>
            <person name="Lee S.K."/>
        </authorList>
    </citation>
    <scope>NUCLEOTIDE SEQUENCE [LARGE SCALE GENOMIC DNA]</scope>
    <source>
        <tissue evidence="2">Muscle</tissue>
    </source>
</reference>
<evidence type="ECO:0000313" key="3">
    <source>
        <dbReference type="Proteomes" id="UP000314294"/>
    </source>
</evidence>
<feature type="region of interest" description="Disordered" evidence="1">
    <location>
        <begin position="26"/>
        <end position="66"/>
    </location>
</feature>
<name>A0A4Z2GZ57_9TELE</name>
<protein>
    <submittedName>
        <fullName evidence="2">Uncharacterized protein</fullName>
    </submittedName>
</protein>
<evidence type="ECO:0000313" key="2">
    <source>
        <dbReference type="EMBL" id="TNN58917.1"/>
    </source>
</evidence>
<accession>A0A4Z2GZ57</accession>
<organism evidence="2 3">
    <name type="scientific">Liparis tanakae</name>
    <name type="common">Tanaka's snailfish</name>
    <dbReference type="NCBI Taxonomy" id="230148"/>
    <lineage>
        <taxon>Eukaryota</taxon>
        <taxon>Metazoa</taxon>
        <taxon>Chordata</taxon>
        <taxon>Craniata</taxon>
        <taxon>Vertebrata</taxon>
        <taxon>Euteleostomi</taxon>
        <taxon>Actinopterygii</taxon>
        <taxon>Neopterygii</taxon>
        <taxon>Teleostei</taxon>
        <taxon>Neoteleostei</taxon>
        <taxon>Acanthomorphata</taxon>
        <taxon>Eupercaria</taxon>
        <taxon>Perciformes</taxon>
        <taxon>Cottioidei</taxon>
        <taxon>Cottales</taxon>
        <taxon>Liparidae</taxon>
        <taxon>Liparis</taxon>
    </lineage>
</organism>
<proteinExistence type="predicted"/>
<dbReference type="Proteomes" id="UP000314294">
    <property type="component" value="Unassembled WGS sequence"/>
</dbReference>
<dbReference type="EMBL" id="SRLO01000367">
    <property type="protein sequence ID" value="TNN58917.1"/>
    <property type="molecule type" value="Genomic_DNA"/>
</dbReference>
<sequence length="254" mass="27873">MVNATGLRYNSLPYGLQHVGDDGVVPEVGEPHPGSLHVHGAGQEEPGSCTPQSGGGETPVASTHLNRPSLLRLNRAPFCLPMVTSEELCASRKRLRWCQTRGIQSMILTSSMLRVRLPISVSISFLLRDLPSCVHDPLVCLYLAGLVVHVEGDDSVRGQRSALQQQQVPRQLIGQVGLPRAAGARQDDAAVLLQQGDVALQHRLGDQRVEHQRVHVVAPHTWTHTARHSGHSSVPALVWLCKRRMDDTLLLRRE</sequence>
<dbReference type="AlphaFoldDB" id="A0A4Z2GZ57"/>
<evidence type="ECO:0000256" key="1">
    <source>
        <dbReference type="SAM" id="MobiDB-lite"/>
    </source>
</evidence>
<keyword evidence="3" id="KW-1185">Reference proteome</keyword>
<comment type="caution">
    <text evidence="2">The sequence shown here is derived from an EMBL/GenBank/DDBJ whole genome shotgun (WGS) entry which is preliminary data.</text>
</comment>